<evidence type="ECO:0000256" key="2">
    <source>
        <dbReference type="ARBA" id="ARBA00023315"/>
    </source>
</evidence>
<feature type="transmembrane region" description="Helical" evidence="3">
    <location>
        <begin position="42"/>
        <end position="64"/>
    </location>
</feature>
<dbReference type="InterPro" id="IPR002123">
    <property type="entry name" value="Plipid/glycerol_acylTrfase"/>
</dbReference>
<proteinExistence type="predicted"/>
<organism evidence="5">
    <name type="scientific">Phaeomonas parva</name>
    <dbReference type="NCBI Taxonomy" id="124430"/>
    <lineage>
        <taxon>Eukaryota</taxon>
        <taxon>Sar</taxon>
        <taxon>Stramenopiles</taxon>
        <taxon>Ochrophyta</taxon>
        <taxon>Pinguiophyceae</taxon>
        <taxon>Pinguiochrysidales</taxon>
        <taxon>Pinguiochrysidaceae</taxon>
        <taxon>Phaeomonas</taxon>
    </lineage>
</organism>
<dbReference type="CDD" id="cd07989">
    <property type="entry name" value="LPLAT_AGPAT-like"/>
    <property type="match status" value="1"/>
</dbReference>
<evidence type="ECO:0000313" key="5">
    <source>
        <dbReference type="EMBL" id="CAD9247229.1"/>
    </source>
</evidence>
<evidence type="ECO:0000256" key="1">
    <source>
        <dbReference type="ARBA" id="ARBA00022679"/>
    </source>
</evidence>
<gene>
    <name evidence="5" type="ORF">PPAR1163_LOCUS5581</name>
</gene>
<reference evidence="5" key="1">
    <citation type="submission" date="2021-01" db="EMBL/GenBank/DDBJ databases">
        <authorList>
            <person name="Corre E."/>
            <person name="Pelletier E."/>
            <person name="Niang G."/>
            <person name="Scheremetjew M."/>
            <person name="Finn R."/>
            <person name="Kale V."/>
            <person name="Holt S."/>
            <person name="Cochrane G."/>
            <person name="Meng A."/>
            <person name="Brown T."/>
            <person name="Cohen L."/>
        </authorList>
    </citation>
    <scope>NUCLEOTIDE SEQUENCE</scope>
    <source>
        <strain evidence="5">CCMP2877</strain>
    </source>
</reference>
<keyword evidence="3" id="KW-1133">Transmembrane helix</keyword>
<dbReference type="GO" id="GO:0003841">
    <property type="term" value="F:1-acylglycerol-3-phosphate O-acyltransferase activity"/>
    <property type="evidence" value="ECO:0007669"/>
    <property type="project" value="TreeGrafter"/>
</dbReference>
<keyword evidence="1" id="KW-0808">Transferase</keyword>
<accession>A0A7S1XL16</accession>
<evidence type="ECO:0000259" key="4">
    <source>
        <dbReference type="SMART" id="SM00563"/>
    </source>
</evidence>
<dbReference type="AlphaFoldDB" id="A0A7S1XL16"/>
<dbReference type="PANTHER" id="PTHR10434:SF11">
    <property type="entry name" value="1-ACYL-SN-GLYCEROL-3-PHOSPHATE ACYLTRANSFERASE"/>
    <property type="match status" value="1"/>
</dbReference>
<dbReference type="SUPFAM" id="SSF69593">
    <property type="entry name" value="Glycerol-3-phosphate (1)-acyltransferase"/>
    <property type="match status" value="1"/>
</dbReference>
<dbReference type="PANTHER" id="PTHR10434">
    <property type="entry name" value="1-ACYL-SN-GLYCEROL-3-PHOSPHATE ACYLTRANSFERASE"/>
    <property type="match status" value="1"/>
</dbReference>
<dbReference type="EMBL" id="HBGJ01008837">
    <property type="protein sequence ID" value="CAD9247229.1"/>
    <property type="molecule type" value="Transcribed_RNA"/>
</dbReference>
<dbReference type="GO" id="GO:0006654">
    <property type="term" value="P:phosphatidic acid biosynthetic process"/>
    <property type="evidence" value="ECO:0007669"/>
    <property type="project" value="TreeGrafter"/>
</dbReference>
<keyword evidence="3" id="KW-0472">Membrane</keyword>
<keyword evidence="2" id="KW-0012">Acyltransferase</keyword>
<name>A0A7S1XL16_9STRA</name>
<sequence length="301" mass="33229">MMMYLIAGLGALMGFMLLGAAFMIDSQESKQFHKRNVAKVLLFGVVWQIVAICYAFTIYVAGFFRGLEWRRVAASHCAAEGISKLMTALFFGEVVVEGLEHIPQGSIKGKCGPAIIAPNHSSMVDVLLCAMLAGDFTWVAKSTVFLVPGVGQCLYLAGTVPLSRGKKSSAMQMLEGCRKALDDGWSVLIYPQGTRDRLSWRPWKYGAFKLAIEKQVPIVPVSIILPDDTWTSGSCKLIIKAHPPVAPPKPVGPTEEMILERKEMSPELWKKMDAAIQKMTKKVESASFSAFPKDHRFRKSE</sequence>
<dbReference type="SMART" id="SM00563">
    <property type="entry name" value="PlsC"/>
    <property type="match status" value="1"/>
</dbReference>
<evidence type="ECO:0000256" key="3">
    <source>
        <dbReference type="SAM" id="Phobius"/>
    </source>
</evidence>
<keyword evidence="3" id="KW-0812">Transmembrane</keyword>
<protein>
    <recommendedName>
        <fullName evidence="4">Phospholipid/glycerol acyltransferase domain-containing protein</fullName>
    </recommendedName>
</protein>
<feature type="domain" description="Phospholipid/glycerol acyltransferase" evidence="4">
    <location>
        <begin position="114"/>
        <end position="226"/>
    </location>
</feature>
<dbReference type="Pfam" id="PF01553">
    <property type="entry name" value="Acyltransferase"/>
    <property type="match status" value="1"/>
</dbReference>